<dbReference type="NCBIfam" id="TIGR02293">
    <property type="entry name" value="TAS_TIGR02293"/>
    <property type="match status" value="1"/>
</dbReference>
<feature type="domain" description="Antitoxin Xre-like helix-turn-helix" evidence="2">
    <location>
        <begin position="31"/>
        <end position="90"/>
    </location>
</feature>
<evidence type="ECO:0000313" key="4">
    <source>
        <dbReference type="Proteomes" id="UP000708298"/>
    </source>
</evidence>
<dbReference type="InterPro" id="IPR024467">
    <property type="entry name" value="Xre/MbcA/ParS-like_toxin-bd"/>
</dbReference>
<accession>A0A963YU82</accession>
<evidence type="ECO:0000259" key="1">
    <source>
        <dbReference type="Pfam" id="PF09722"/>
    </source>
</evidence>
<dbReference type="Pfam" id="PF20432">
    <property type="entry name" value="Xre-like-HTH"/>
    <property type="match status" value="1"/>
</dbReference>
<dbReference type="AlphaFoldDB" id="A0A963YU82"/>
<dbReference type="RefSeq" id="WP_227322820.1">
    <property type="nucleotide sequence ID" value="NZ_JAESVB010000011.1"/>
</dbReference>
<evidence type="ECO:0000259" key="2">
    <source>
        <dbReference type="Pfam" id="PF20432"/>
    </source>
</evidence>
<organism evidence="3 4">
    <name type="scientific">Acidisoma silvae</name>
    <dbReference type="NCBI Taxonomy" id="2802396"/>
    <lineage>
        <taxon>Bacteria</taxon>
        <taxon>Pseudomonadati</taxon>
        <taxon>Pseudomonadota</taxon>
        <taxon>Alphaproteobacteria</taxon>
        <taxon>Acetobacterales</taxon>
        <taxon>Acidocellaceae</taxon>
        <taxon>Acidisoma</taxon>
    </lineage>
</organism>
<keyword evidence="4" id="KW-1185">Reference proteome</keyword>
<sequence>MNTTSSMLFPNATHMLDVIGGTAALGGDSDIIPRIRLGLPVSTIEFILGSGRLTLAELDRIVLPRKTLMNRRKLGSLTPEQSDRLVRVARLIAAAEDTFGTAAKAHAWLRRPTAALAGEKPLELLDTDEGARRVDNLLGRIGHGIAA</sequence>
<comment type="caution">
    <text evidence="3">The sequence shown here is derived from an EMBL/GenBank/DDBJ whole genome shotgun (WGS) entry which is preliminary data.</text>
</comment>
<dbReference type="GO" id="GO:0003677">
    <property type="term" value="F:DNA binding"/>
    <property type="evidence" value="ECO:0007669"/>
    <property type="project" value="InterPro"/>
</dbReference>
<dbReference type="InterPro" id="IPR011979">
    <property type="entry name" value="Antitox_Xre"/>
</dbReference>
<reference evidence="3" key="2">
    <citation type="submission" date="2021-01" db="EMBL/GenBank/DDBJ databases">
        <authorList>
            <person name="Mieszkin S."/>
            <person name="Pouder E."/>
            <person name="Alain K."/>
        </authorList>
    </citation>
    <scope>NUCLEOTIDE SEQUENCE</scope>
    <source>
        <strain evidence="3">HW T2.11</strain>
    </source>
</reference>
<feature type="domain" description="Antitoxin Xre/MbcA/ParS-like toxin-binding" evidence="1">
    <location>
        <begin position="94"/>
        <end position="144"/>
    </location>
</feature>
<dbReference type="Proteomes" id="UP000708298">
    <property type="component" value="Unassembled WGS sequence"/>
</dbReference>
<dbReference type="Pfam" id="PF09722">
    <property type="entry name" value="Xre_MbcA_ParS_C"/>
    <property type="match status" value="1"/>
</dbReference>
<gene>
    <name evidence="3" type="ORF">ASILVAE211_18360</name>
</gene>
<reference evidence="3" key="1">
    <citation type="journal article" date="2021" name="Microorganisms">
        <title>Acidisoma silvae sp. nov. and Acidisomacellulosilytica sp. nov., Two Acidophilic Bacteria Isolated from Decaying Wood, Hydrolyzing Cellulose and Producing Poly-3-hydroxybutyrate.</title>
        <authorList>
            <person name="Mieszkin S."/>
            <person name="Pouder E."/>
            <person name="Uroz S."/>
            <person name="Simon-Colin C."/>
            <person name="Alain K."/>
        </authorList>
    </citation>
    <scope>NUCLEOTIDE SEQUENCE</scope>
    <source>
        <strain evidence="3">HW T2.11</strain>
    </source>
</reference>
<dbReference type="InterPro" id="IPR046847">
    <property type="entry name" value="Xre-like_HTH"/>
</dbReference>
<protein>
    <submittedName>
        <fullName evidence="3">DUF2384 domain-containing protein</fullName>
    </submittedName>
</protein>
<name>A0A963YU82_9PROT</name>
<dbReference type="EMBL" id="JAESVB010000011">
    <property type="protein sequence ID" value="MCB8877165.1"/>
    <property type="molecule type" value="Genomic_DNA"/>
</dbReference>
<evidence type="ECO:0000313" key="3">
    <source>
        <dbReference type="EMBL" id="MCB8877165.1"/>
    </source>
</evidence>
<proteinExistence type="predicted"/>